<evidence type="ECO:0000259" key="2">
    <source>
        <dbReference type="Pfam" id="PF02470"/>
    </source>
</evidence>
<dbReference type="PANTHER" id="PTHR36698:SF2">
    <property type="entry name" value="MCE_MLAD DOMAIN-CONTAINING PROTEIN"/>
    <property type="match status" value="1"/>
</dbReference>
<keyword evidence="1" id="KW-1133">Transmembrane helix</keyword>
<organism evidence="3 4">
    <name type="scientific">Helicobacter enhydrae</name>
    <dbReference type="NCBI Taxonomy" id="222136"/>
    <lineage>
        <taxon>Bacteria</taxon>
        <taxon>Pseudomonadati</taxon>
        <taxon>Campylobacterota</taxon>
        <taxon>Epsilonproteobacteria</taxon>
        <taxon>Campylobacterales</taxon>
        <taxon>Helicobacteraceae</taxon>
        <taxon>Helicobacter</taxon>
    </lineage>
</organism>
<sequence>MERNVNFVYIGGLFLAIVILMIGFILWIGGTSFDDDEYDKYVLYSSKAISGVGVNTPIRYNGIPIGKVYSVDFKPDDMSKIELRFRIDKGIKIRSGACLSTDTQGLAGSTFLTLIQGNGEVVPSGSVLCFRQGLMGRIFENVEQSSEDVKEMLAGFKSMLDEESGRDIKELLAAVKQITLNLETTRKNIDDLSIVMMRAIEHFDSNLKRGDYNVRAILAPLILKAEGSLSEVDRFFGKANSLLERLERNPYETFFGQRESKQEAGK</sequence>
<accession>A0A1B1U5U2</accession>
<evidence type="ECO:0000256" key="1">
    <source>
        <dbReference type="SAM" id="Phobius"/>
    </source>
</evidence>
<dbReference type="Pfam" id="PF02470">
    <property type="entry name" value="MlaD"/>
    <property type="match status" value="1"/>
</dbReference>
<evidence type="ECO:0000313" key="4">
    <source>
        <dbReference type="Proteomes" id="UP000092884"/>
    </source>
</evidence>
<gene>
    <name evidence="3" type="ORF">BBW65_04830</name>
</gene>
<feature type="domain" description="Mce/MlaD" evidence="2">
    <location>
        <begin position="42"/>
        <end position="117"/>
    </location>
</feature>
<protein>
    <recommendedName>
        <fullName evidence="2">Mce/MlaD domain-containing protein</fullName>
    </recommendedName>
</protein>
<dbReference type="STRING" id="222136.BBW65_04830"/>
<dbReference type="InterPro" id="IPR003399">
    <property type="entry name" value="Mce/MlaD"/>
</dbReference>
<proteinExistence type="predicted"/>
<dbReference type="RefSeq" id="WP_066340490.1">
    <property type="nucleotide sequence ID" value="NZ_CP016503.1"/>
</dbReference>
<keyword evidence="1" id="KW-0472">Membrane</keyword>
<evidence type="ECO:0000313" key="3">
    <source>
        <dbReference type="EMBL" id="ANV98164.1"/>
    </source>
</evidence>
<dbReference type="OrthoDB" id="5372112at2"/>
<feature type="transmembrane region" description="Helical" evidence="1">
    <location>
        <begin position="7"/>
        <end position="28"/>
    </location>
</feature>
<keyword evidence="4" id="KW-1185">Reference proteome</keyword>
<dbReference type="PANTHER" id="PTHR36698">
    <property type="entry name" value="BLL5892 PROTEIN"/>
    <property type="match status" value="1"/>
</dbReference>
<dbReference type="EMBL" id="CP016503">
    <property type="protein sequence ID" value="ANV98164.1"/>
    <property type="molecule type" value="Genomic_DNA"/>
</dbReference>
<dbReference type="AlphaFoldDB" id="A0A1B1U5U2"/>
<dbReference type="Proteomes" id="UP000092884">
    <property type="component" value="Chromosome"/>
</dbReference>
<name>A0A1B1U5U2_9HELI</name>
<reference evidence="4" key="1">
    <citation type="submission" date="2016-07" db="EMBL/GenBank/DDBJ databases">
        <authorList>
            <person name="Florea S."/>
            <person name="Webb J.S."/>
            <person name="Jaromczyk J."/>
            <person name="Schardl C.L."/>
        </authorList>
    </citation>
    <scope>NUCLEOTIDE SEQUENCE [LARGE SCALE GENOMIC DNA]</scope>
    <source>
        <strain evidence="4">MIT 01-6242</strain>
    </source>
</reference>
<dbReference type="KEGG" id="het:BBW65_04830"/>
<keyword evidence="1" id="KW-0812">Transmembrane</keyword>